<name>A0AAV1D3I0_OLDCO</name>
<evidence type="ECO:0000313" key="2">
    <source>
        <dbReference type="Proteomes" id="UP001161247"/>
    </source>
</evidence>
<sequence>MGSLTNLSLLKRRTFSIWKSMNSTTNATEKPLLASSLSNITHHLHPGPGSFISYGRNLSSRGKSLVNDASQGPAAIDYSSLLQEDEYQKLANSTIHDLLGVFGCLALTLKYFEIALAFKIF</sequence>
<keyword evidence="2" id="KW-1185">Reference proteome</keyword>
<gene>
    <name evidence="1" type="ORF">OLC1_LOCUS11524</name>
</gene>
<reference evidence="1" key="1">
    <citation type="submission" date="2023-03" db="EMBL/GenBank/DDBJ databases">
        <authorList>
            <person name="Julca I."/>
        </authorList>
    </citation>
    <scope>NUCLEOTIDE SEQUENCE</scope>
</reference>
<proteinExistence type="predicted"/>
<accession>A0AAV1D3I0</accession>
<dbReference type="Proteomes" id="UP001161247">
    <property type="component" value="Chromosome 4"/>
</dbReference>
<dbReference type="AlphaFoldDB" id="A0AAV1D3I0"/>
<organism evidence="1 2">
    <name type="scientific">Oldenlandia corymbosa var. corymbosa</name>
    <dbReference type="NCBI Taxonomy" id="529605"/>
    <lineage>
        <taxon>Eukaryota</taxon>
        <taxon>Viridiplantae</taxon>
        <taxon>Streptophyta</taxon>
        <taxon>Embryophyta</taxon>
        <taxon>Tracheophyta</taxon>
        <taxon>Spermatophyta</taxon>
        <taxon>Magnoliopsida</taxon>
        <taxon>eudicotyledons</taxon>
        <taxon>Gunneridae</taxon>
        <taxon>Pentapetalae</taxon>
        <taxon>asterids</taxon>
        <taxon>lamiids</taxon>
        <taxon>Gentianales</taxon>
        <taxon>Rubiaceae</taxon>
        <taxon>Rubioideae</taxon>
        <taxon>Spermacoceae</taxon>
        <taxon>Hedyotis-Oldenlandia complex</taxon>
        <taxon>Oldenlandia</taxon>
    </lineage>
</organism>
<dbReference type="EMBL" id="OX459121">
    <property type="protein sequence ID" value="CAI9102106.1"/>
    <property type="molecule type" value="Genomic_DNA"/>
</dbReference>
<protein>
    <submittedName>
        <fullName evidence="1">OLC1v1000316C1</fullName>
    </submittedName>
</protein>
<evidence type="ECO:0000313" key="1">
    <source>
        <dbReference type="EMBL" id="CAI9102106.1"/>
    </source>
</evidence>